<evidence type="ECO:0000313" key="2">
    <source>
        <dbReference type="EMBL" id="SMD43793.1"/>
    </source>
</evidence>
<organism evidence="2 3">
    <name type="scientific">Aquiflexum balticum DSM 16537</name>
    <dbReference type="NCBI Taxonomy" id="758820"/>
    <lineage>
        <taxon>Bacteria</taxon>
        <taxon>Pseudomonadati</taxon>
        <taxon>Bacteroidota</taxon>
        <taxon>Cytophagia</taxon>
        <taxon>Cytophagales</taxon>
        <taxon>Cyclobacteriaceae</taxon>
        <taxon>Aquiflexum</taxon>
    </lineage>
</organism>
<feature type="transmembrane region" description="Helical" evidence="1">
    <location>
        <begin position="187"/>
        <end position="206"/>
    </location>
</feature>
<feature type="transmembrane region" description="Helical" evidence="1">
    <location>
        <begin position="119"/>
        <end position="136"/>
    </location>
</feature>
<reference evidence="3" key="1">
    <citation type="submission" date="2017-04" db="EMBL/GenBank/DDBJ databases">
        <authorList>
            <person name="Varghese N."/>
            <person name="Submissions S."/>
        </authorList>
    </citation>
    <scope>NUCLEOTIDE SEQUENCE [LARGE SCALE GENOMIC DNA]</scope>
    <source>
        <strain evidence="3">DSM 16537</strain>
    </source>
</reference>
<keyword evidence="3" id="KW-1185">Reference proteome</keyword>
<gene>
    <name evidence="2" type="ORF">SAMN00777080_2402</name>
</gene>
<evidence type="ECO:0000256" key="1">
    <source>
        <dbReference type="SAM" id="Phobius"/>
    </source>
</evidence>
<keyword evidence="1" id="KW-0472">Membrane</keyword>
<keyword evidence="1" id="KW-1133">Transmembrane helix</keyword>
<evidence type="ECO:0000313" key="3">
    <source>
        <dbReference type="Proteomes" id="UP000192333"/>
    </source>
</evidence>
<dbReference type="Proteomes" id="UP000192333">
    <property type="component" value="Chromosome I"/>
</dbReference>
<dbReference type="STRING" id="758820.SAMN00777080_2402"/>
<proteinExistence type="predicted"/>
<name>A0A1W2H4E4_9BACT</name>
<feature type="transmembrane region" description="Helical" evidence="1">
    <location>
        <begin position="142"/>
        <end position="162"/>
    </location>
</feature>
<sequence length="256" mass="30183">MMSYWINIDCNDPDNLSDHQSQNLQTDQIMNASEIKYLEGKLAEKPFRWEELYFEILDHVLCKYEASEIDEVGAFWEQENLNWSRWKIFKIKFRHRNLLTLEYLKYFLKSISSLHLKDLMANGIFLTIATIFGYFLPNQKLIILIMFLSLVCLPICFFAWIYHTKDTIGERSPSLKGKGLYSGKRDAFNELIVGNLFCWGIFLFSIQKLQGFEGIFDVLFAMPHTTTLIFFLLLIANRALFKVYQAKLKPYLYEAK</sequence>
<accession>A0A1W2H4E4</accession>
<dbReference type="AlphaFoldDB" id="A0A1W2H4E4"/>
<dbReference type="EMBL" id="LT838813">
    <property type="protein sequence ID" value="SMD43793.1"/>
    <property type="molecule type" value="Genomic_DNA"/>
</dbReference>
<feature type="transmembrane region" description="Helical" evidence="1">
    <location>
        <begin position="218"/>
        <end position="241"/>
    </location>
</feature>
<keyword evidence="1" id="KW-0812">Transmembrane</keyword>
<protein>
    <submittedName>
        <fullName evidence="2">Uncharacterized protein</fullName>
    </submittedName>
</protein>